<evidence type="ECO:0000256" key="5">
    <source>
        <dbReference type="ARBA" id="ARBA00023065"/>
    </source>
</evidence>
<dbReference type="GO" id="GO:0016020">
    <property type="term" value="C:membrane"/>
    <property type="evidence" value="ECO:0007669"/>
    <property type="project" value="InterPro"/>
</dbReference>
<dbReference type="InterPro" id="IPR004837">
    <property type="entry name" value="NaCa_Exmemb"/>
</dbReference>
<keyword evidence="3 7" id="KW-0812">Transmembrane</keyword>
<comment type="caution">
    <text evidence="9">The sequence shown here is derived from an EMBL/GenBank/DDBJ whole genome shotgun (WGS) entry which is preliminary data.</text>
</comment>
<feature type="domain" description="Sodium/calcium exchanger membrane region" evidence="8">
    <location>
        <begin position="20"/>
        <end position="135"/>
    </location>
</feature>
<evidence type="ECO:0000313" key="9">
    <source>
        <dbReference type="EMBL" id="TMQ51096.1"/>
    </source>
</evidence>
<dbReference type="PANTHER" id="PTHR31503:SF22">
    <property type="entry name" value="VACUOLAR CALCIUM ION TRANSPORTER"/>
    <property type="match status" value="1"/>
</dbReference>
<evidence type="ECO:0000313" key="10">
    <source>
        <dbReference type="Proteomes" id="UP000320184"/>
    </source>
</evidence>
<dbReference type="PANTHER" id="PTHR31503">
    <property type="entry name" value="VACUOLAR CALCIUM ION TRANSPORTER"/>
    <property type="match status" value="1"/>
</dbReference>
<feature type="non-terminal residue" evidence="9">
    <location>
        <position position="153"/>
    </location>
</feature>
<feature type="transmembrane region" description="Helical" evidence="7">
    <location>
        <begin position="49"/>
        <end position="74"/>
    </location>
</feature>
<dbReference type="AlphaFoldDB" id="A0A538SIA4"/>
<keyword evidence="6 7" id="KW-0472">Membrane</keyword>
<name>A0A538SIA4_UNCEI</name>
<keyword evidence="2" id="KW-0813">Transport</keyword>
<evidence type="ECO:0000259" key="8">
    <source>
        <dbReference type="Pfam" id="PF01699"/>
    </source>
</evidence>
<dbReference type="Proteomes" id="UP000320184">
    <property type="component" value="Unassembled WGS sequence"/>
</dbReference>
<dbReference type="Pfam" id="PF01699">
    <property type="entry name" value="Na_Ca_ex"/>
    <property type="match status" value="1"/>
</dbReference>
<dbReference type="GO" id="GO:0012505">
    <property type="term" value="C:endomembrane system"/>
    <property type="evidence" value="ECO:0007669"/>
    <property type="project" value="UniProtKB-SubCell"/>
</dbReference>
<dbReference type="InterPro" id="IPR044880">
    <property type="entry name" value="NCX_ion-bd_dom_sf"/>
</dbReference>
<reference evidence="9 10" key="1">
    <citation type="journal article" date="2019" name="Nat. Microbiol.">
        <title>Mediterranean grassland soil C-N compound turnover is dependent on rainfall and depth, and is mediated by genomically divergent microorganisms.</title>
        <authorList>
            <person name="Diamond S."/>
            <person name="Andeer P.F."/>
            <person name="Li Z."/>
            <person name="Crits-Christoph A."/>
            <person name="Burstein D."/>
            <person name="Anantharaman K."/>
            <person name="Lane K.R."/>
            <person name="Thomas B.C."/>
            <person name="Pan C."/>
            <person name="Northen T.R."/>
            <person name="Banfield J.F."/>
        </authorList>
    </citation>
    <scope>NUCLEOTIDE SEQUENCE [LARGE SCALE GENOMIC DNA]</scope>
    <source>
        <strain evidence="9">WS_3</strain>
    </source>
</reference>
<dbReference type="Gene3D" id="1.20.1420.30">
    <property type="entry name" value="NCX, central ion-binding region"/>
    <property type="match status" value="1"/>
</dbReference>
<feature type="transmembrane region" description="Helical" evidence="7">
    <location>
        <begin position="119"/>
        <end position="143"/>
    </location>
</feature>
<evidence type="ECO:0000256" key="7">
    <source>
        <dbReference type="SAM" id="Phobius"/>
    </source>
</evidence>
<dbReference type="GO" id="GO:0015369">
    <property type="term" value="F:calcium:proton antiporter activity"/>
    <property type="evidence" value="ECO:0007669"/>
    <property type="project" value="TreeGrafter"/>
</dbReference>
<accession>A0A538SIA4</accession>
<comment type="subcellular location">
    <subcellularLocation>
        <location evidence="1">Endomembrane system</location>
        <topology evidence="1">Multi-pass membrane protein</topology>
    </subcellularLocation>
</comment>
<evidence type="ECO:0000256" key="2">
    <source>
        <dbReference type="ARBA" id="ARBA00022448"/>
    </source>
</evidence>
<dbReference type="InterPro" id="IPR004713">
    <property type="entry name" value="CaH_exchang"/>
</dbReference>
<evidence type="ECO:0000256" key="6">
    <source>
        <dbReference type="ARBA" id="ARBA00023136"/>
    </source>
</evidence>
<dbReference type="GO" id="GO:0006874">
    <property type="term" value="P:intracellular calcium ion homeostasis"/>
    <property type="evidence" value="ECO:0007669"/>
    <property type="project" value="TreeGrafter"/>
</dbReference>
<protein>
    <submittedName>
        <fullName evidence="9">Cation transporter</fullName>
    </submittedName>
</protein>
<sequence>MVLLVFVPLAPIAAASHWGALLVFTFAYLAILPLAGILGEATERLAARLGAGVGALLNATFGNAAELIIALAALQHGLHDVVKASLTGSIIGNGLLVLGLSVLAGGIGRERQTFDRAAAAAGSTLLGLAAIGLVVPAMFHIVAEGAVSGGTLP</sequence>
<evidence type="ECO:0000256" key="4">
    <source>
        <dbReference type="ARBA" id="ARBA00022989"/>
    </source>
</evidence>
<evidence type="ECO:0000256" key="1">
    <source>
        <dbReference type="ARBA" id="ARBA00004127"/>
    </source>
</evidence>
<keyword evidence="4 7" id="KW-1133">Transmembrane helix</keyword>
<feature type="transmembrane region" description="Helical" evidence="7">
    <location>
        <begin position="86"/>
        <end position="107"/>
    </location>
</feature>
<organism evidence="9 10">
    <name type="scientific">Eiseniibacteriota bacterium</name>
    <dbReference type="NCBI Taxonomy" id="2212470"/>
    <lineage>
        <taxon>Bacteria</taxon>
        <taxon>Candidatus Eiseniibacteriota</taxon>
    </lineage>
</organism>
<dbReference type="EMBL" id="VBOT01000081">
    <property type="protein sequence ID" value="TMQ51096.1"/>
    <property type="molecule type" value="Genomic_DNA"/>
</dbReference>
<gene>
    <name evidence="9" type="ORF">E6K73_06770</name>
</gene>
<proteinExistence type="predicted"/>
<evidence type="ECO:0000256" key="3">
    <source>
        <dbReference type="ARBA" id="ARBA00022692"/>
    </source>
</evidence>
<keyword evidence="5" id="KW-0406">Ion transport</keyword>
<feature type="transmembrane region" description="Helical" evidence="7">
    <location>
        <begin position="25"/>
        <end position="42"/>
    </location>
</feature>